<dbReference type="EMBL" id="MVGT01001698">
    <property type="protein sequence ID" value="OVA11373.1"/>
    <property type="molecule type" value="Genomic_DNA"/>
</dbReference>
<evidence type="ECO:0008006" key="4">
    <source>
        <dbReference type="Google" id="ProtNLM"/>
    </source>
</evidence>
<dbReference type="PANTHER" id="PTHR47481:SF10">
    <property type="entry name" value="COPIA-LIKE POLYPROTEIN_RETROTRANSPOSON"/>
    <property type="match status" value="1"/>
</dbReference>
<feature type="compositionally biased region" description="Polar residues" evidence="1">
    <location>
        <begin position="307"/>
        <end position="319"/>
    </location>
</feature>
<dbReference type="OrthoDB" id="1304322at2759"/>
<proteinExistence type="predicted"/>
<feature type="compositionally biased region" description="Polar residues" evidence="1">
    <location>
        <begin position="263"/>
        <end position="278"/>
    </location>
</feature>
<dbReference type="OMA" id="AYFGHMR"/>
<keyword evidence="3" id="KW-1185">Reference proteome</keyword>
<evidence type="ECO:0000256" key="1">
    <source>
        <dbReference type="SAM" id="MobiDB-lite"/>
    </source>
</evidence>
<feature type="region of interest" description="Disordered" evidence="1">
    <location>
        <begin position="1"/>
        <end position="27"/>
    </location>
</feature>
<organism evidence="2 3">
    <name type="scientific">Macleaya cordata</name>
    <name type="common">Five-seeded plume-poppy</name>
    <name type="synonym">Bocconia cordata</name>
    <dbReference type="NCBI Taxonomy" id="56857"/>
    <lineage>
        <taxon>Eukaryota</taxon>
        <taxon>Viridiplantae</taxon>
        <taxon>Streptophyta</taxon>
        <taxon>Embryophyta</taxon>
        <taxon>Tracheophyta</taxon>
        <taxon>Spermatophyta</taxon>
        <taxon>Magnoliopsida</taxon>
        <taxon>Ranunculales</taxon>
        <taxon>Papaveraceae</taxon>
        <taxon>Papaveroideae</taxon>
        <taxon>Macleaya</taxon>
    </lineage>
</organism>
<protein>
    <recommendedName>
        <fullName evidence="4">Retrotransposon Copia-like N-terminal domain-containing protein</fullName>
    </recommendedName>
</protein>
<sequence>MATSSPSTTDTAPVLPPSSSSTSSSPPVLHLNSLLQYVYVKLDTENFLVWKKQMILLLKSQKLYPYIDPTVSIPSPHFLDPTTNEISPNPKYTNWEDVDQTLLIFLQATFTPTVLAQTPTFSTSLELFQYLESSFASQITARTHQLQTQLQQIQRGSQTITEYLAKVKQITDALAYTPTPVSDPILVQNTLRGLGSEYDQFVTAIETRETLPMFSQLFPLLLNHEMHLLQAQHLPSDQPPSAAFLARSQSFSSNNPNSSQSNTAPLPNRNPTSNQSRNPHPYQNRGGRSHGYGRDGRGRGFGRYQPYQPQQRSILGTPPFSYNQPSYYQVCGKPGHQALERGC</sequence>
<reference evidence="2 3" key="1">
    <citation type="journal article" date="2017" name="Mol. Plant">
        <title>The Genome of Medicinal Plant Macleaya cordata Provides New Insights into Benzylisoquinoline Alkaloids Metabolism.</title>
        <authorList>
            <person name="Liu X."/>
            <person name="Liu Y."/>
            <person name="Huang P."/>
            <person name="Ma Y."/>
            <person name="Qing Z."/>
            <person name="Tang Q."/>
            <person name="Cao H."/>
            <person name="Cheng P."/>
            <person name="Zheng Y."/>
            <person name="Yuan Z."/>
            <person name="Zhou Y."/>
            <person name="Liu J."/>
            <person name="Tang Z."/>
            <person name="Zhuo Y."/>
            <person name="Zhang Y."/>
            <person name="Yu L."/>
            <person name="Huang J."/>
            <person name="Yang P."/>
            <person name="Peng Q."/>
            <person name="Zhang J."/>
            <person name="Jiang W."/>
            <person name="Zhang Z."/>
            <person name="Lin K."/>
            <person name="Ro D.K."/>
            <person name="Chen X."/>
            <person name="Xiong X."/>
            <person name="Shang Y."/>
            <person name="Huang S."/>
            <person name="Zeng J."/>
        </authorList>
    </citation>
    <scope>NUCLEOTIDE SEQUENCE [LARGE SCALE GENOMIC DNA]</scope>
    <source>
        <strain evidence="3">cv. BLH2017</strain>
        <tissue evidence="2">Root</tissue>
    </source>
</reference>
<dbReference type="AlphaFoldDB" id="A0A200QLK0"/>
<accession>A0A200QLK0</accession>
<comment type="caution">
    <text evidence="2">The sequence shown here is derived from an EMBL/GenBank/DDBJ whole genome shotgun (WGS) entry which is preliminary data.</text>
</comment>
<dbReference type="Pfam" id="PF14223">
    <property type="entry name" value="Retrotran_gag_2"/>
    <property type="match status" value="1"/>
</dbReference>
<dbReference type="Proteomes" id="UP000195402">
    <property type="component" value="Unassembled WGS sequence"/>
</dbReference>
<dbReference type="InParanoid" id="A0A200QLK0"/>
<evidence type="ECO:0000313" key="2">
    <source>
        <dbReference type="EMBL" id="OVA11373.1"/>
    </source>
</evidence>
<name>A0A200QLK0_MACCD</name>
<dbReference type="PANTHER" id="PTHR47481">
    <property type="match status" value="1"/>
</dbReference>
<feature type="compositionally biased region" description="Low complexity" evidence="1">
    <location>
        <begin position="249"/>
        <end position="262"/>
    </location>
</feature>
<evidence type="ECO:0000313" key="3">
    <source>
        <dbReference type="Proteomes" id="UP000195402"/>
    </source>
</evidence>
<feature type="region of interest" description="Disordered" evidence="1">
    <location>
        <begin position="249"/>
        <end position="319"/>
    </location>
</feature>
<gene>
    <name evidence="2" type="ORF">BVC80_9005g52</name>
</gene>